<evidence type="ECO:0000259" key="7">
    <source>
        <dbReference type="PROSITE" id="PS50929"/>
    </source>
</evidence>
<reference evidence="8" key="2">
    <citation type="submission" date="2021-04" db="EMBL/GenBank/DDBJ databases">
        <authorList>
            <person name="Gilroy R."/>
        </authorList>
    </citation>
    <scope>NUCLEOTIDE SEQUENCE</scope>
    <source>
        <strain evidence="8">CHK183-1962</strain>
    </source>
</reference>
<comment type="subcellular location">
    <subcellularLocation>
        <location evidence="1">Cell membrane</location>
        <topology evidence="1">Multi-pass membrane protein</topology>
    </subcellularLocation>
</comment>
<dbReference type="PROSITE" id="PS50893">
    <property type="entry name" value="ABC_TRANSPORTER_2"/>
    <property type="match status" value="1"/>
</dbReference>
<dbReference type="PANTHER" id="PTHR24221">
    <property type="entry name" value="ATP-BINDING CASSETTE SUB-FAMILY B"/>
    <property type="match status" value="1"/>
</dbReference>
<dbReference type="GO" id="GO:0140359">
    <property type="term" value="F:ABC-type transporter activity"/>
    <property type="evidence" value="ECO:0007669"/>
    <property type="project" value="InterPro"/>
</dbReference>
<dbReference type="InterPro" id="IPR039421">
    <property type="entry name" value="Type_1_exporter"/>
</dbReference>
<dbReference type="Gene3D" id="1.20.1560.10">
    <property type="entry name" value="ABC transporter type 1, transmembrane domain"/>
    <property type="match status" value="1"/>
</dbReference>
<proteinExistence type="predicted"/>
<dbReference type="Proteomes" id="UP000886890">
    <property type="component" value="Unassembled WGS sequence"/>
</dbReference>
<evidence type="ECO:0000256" key="5">
    <source>
        <dbReference type="SAM" id="Phobius"/>
    </source>
</evidence>
<feature type="transmembrane region" description="Helical" evidence="5">
    <location>
        <begin position="245"/>
        <end position="264"/>
    </location>
</feature>
<dbReference type="GO" id="GO:0016887">
    <property type="term" value="F:ATP hydrolysis activity"/>
    <property type="evidence" value="ECO:0007669"/>
    <property type="project" value="InterPro"/>
</dbReference>
<feature type="domain" description="ABC transporter" evidence="6">
    <location>
        <begin position="148"/>
        <end position="387"/>
    </location>
</feature>
<keyword evidence="2 5" id="KW-0812">Transmembrane</keyword>
<dbReference type="CDD" id="cd18547">
    <property type="entry name" value="ABC_6TM_Tm288_like"/>
    <property type="match status" value="1"/>
</dbReference>
<dbReference type="InterPro" id="IPR017871">
    <property type="entry name" value="ABC_transporter-like_CS"/>
</dbReference>
<dbReference type="InterPro" id="IPR011527">
    <property type="entry name" value="ABC1_TM_dom"/>
</dbReference>
<evidence type="ECO:0000313" key="8">
    <source>
        <dbReference type="EMBL" id="HIX76391.1"/>
    </source>
</evidence>
<feature type="transmembrane region" description="Helical" evidence="5">
    <location>
        <begin position="219"/>
        <end position="239"/>
    </location>
</feature>
<dbReference type="PROSITE" id="PS50929">
    <property type="entry name" value="ABC_TM1F"/>
    <property type="match status" value="1"/>
</dbReference>
<accession>A0A9D2BHH9</accession>
<dbReference type="InterPro" id="IPR036640">
    <property type="entry name" value="ABC1_TM_sf"/>
</dbReference>
<evidence type="ECO:0000256" key="1">
    <source>
        <dbReference type="ARBA" id="ARBA00004651"/>
    </source>
</evidence>
<dbReference type="EMBL" id="DXEK01000035">
    <property type="protein sequence ID" value="HIX76391.1"/>
    <property type="molecule type" value="Genomic_DNA"/>
</dbReference>
<name>A0A9D2BHH9_9FIRM</name>
<gene>
    <name evidence="8" type="ORF">H9734_02160</name>
</gene>
<organism evidence="8 9">
    <name type="scientific">Candidatus Fusicatenibacter merdavium</name>
    <dbReference type="NCBI Taxonomy" id="2838600"/>
    <lineage>
        <taxon>Bacteria</taxon>
        <taxon>Bacillati</taxon>
        <taxon>Bacillota</taxon>
        <taxon>Clostridia</taxon>
        <taxon>Lachnospirales</taxon>
        <taxon>Lachnospiraceae</taxon>
        <taxon>Fusicatenibacter</taxon>
    </lineage>
</organism>
<dbReference type="Pfam" id="PF00005">
    <property type="entry name" value="ABC_tran"/>
    <property type="match status" value="1"/>
</dbReference>
<dbReference type="AlphaFoldDB" id="A0A9D2BHH9"/>
<dbReference type="PROSITE" id="PS00211">
    <property type="entry name" value="ABC_TRANSPORTER_1"/>
    <property type="match status" value="1"/>
</dbReference>
<feature type="transmembrane region" description="Helical" evidence="5">
    <location>
        <begin position="89"/>
        <end position="112"/>
    </location>
</feature>
<protein>
    <submittedName>
        <fullName evidence="8">ABC transporter ATP-binding protein</fullName>
    </submittedName>
</protein>
<evidence type="ECO:0000256" key="2">
    <source>
        <dbReference type="ARBA" id="ARBA00022692"/>
    </source>
</evidence>
<dbReference type="PANTHER" id="PTHR24221:SF499">
    <property type="entry name" value="FATTY ACID ABC TRANSPORTER ATP-BINDING_PERMEASE PROTEIN"/>
    <property type="match status" value="1"/>
</dbReference>
<dbReference type="Pfam" id="PF00664">
    <property type="entry name" value="ABC_membrane"/>
    <property type="match status" value="1"/>
</dbReference>
<evidence type="ECO:0000256" key="3">
    <source>
        <dbReference type="ARBA" id="ARBA00022989"/>
    </source>
</evidence>
<evidence type="ECO:0000256" key="4">
    <source>
        <dbReference type="ARBA" id="ARBA00023136"/>
    </source>
</evidence>
<dbReference type="InterPro" id="IPR003439">
    <property type="entry name" value="ABC_transporter-like_ATP-bd"/>
</dbReference>
<sequence length="394" mass="43658">MRTGSSYWPTAGSRPAVPTRNCWRPAKPTGISMILSWERRTIMENNKRPVEQGFSGPNHNARFATVEYAENIGGTLRRVLTYFAKEKGLVALMLAVYLIYSASQFLQGLLSARISQRIVKRMREELFGKMMDLPVRYLDTHSHGGMTNDIENISTTVSQSLPSMFSRRRQMLLGKLNGTVEEMISGYRTVVAYNHQSAIIQEFCSTADDLTKAGIRTDAFSGVMGPIMNCIGNIGFVIIAAFGGYFAVNGLISVGVISAFIVYAKQFSRPINELAQIYGQLQTAIAGANISQGQRQLLAIARAFVADPDVLILDEATSNVDTRTEKAIQAAMHLIMQDRTSIIIAHRLSTIRDADLIVVMDQGRIIESGSHKELLAQRGKYYELYMTQYAGFGT</sequence>
<evidence type="ECO:0000313" key="9">
    <source>
        <dbReference type="Proteomes" id="UP000886890"/>
    </source>
</evidence>
<dbReference type="GO" id="GO:0005524">
    <property type="term" value="F:ATP binding"/>
    <property type="evidence" value="ECO:0007669"/>
    <property type="project" value="UniProtKB-KW"/>
</dbReference>
<dbReference type="Gene3D" id="3.40.50.300">
    <property type="entry name" value="P-loop containing nucleotide triphosphate hydrolases"/>
    <property type="match status" value="1"/>
</dbReference>
<dbReference type="GO" id="GO:0005886">
    <property type="term" value="C:plasma membrane"/>
    <property type="evidence" value="ECO:0007669"/>
    <property type="project" value="UniProtKB-SubCell"/>
</dbReference>
<reference evidence="8" key="1">
    <citation type="journal article" date="2021" name="PeerJ">
        <title>Extensive microbial diversity within the chicken gut microbiome revealed by metagenomics and culture.</title>
        <authorList>
            <person name="Gilroy R."/>
            <person name="Ravi A."/>
            <person name="Getino M."/>
            <person name="Pursley I."/>
            <person name="Horton D.L."/>
            <person name="Alikhan N.F."/>
            <person name="Baker D."/>
            <person name="Gharbi K."/>
            <person name="Hall N."/>
            <person name="Watson M."/>
            <person name="Adriaenssens E.M."/>
            <person name="Foster-Nyarko E."/>
            <person name="Jarju S."/>
            <person name="Secka A."/>
            <person name="Antonio M."/>
            <person name="Oren A."/>
            <person name="Chaudhuri R.R."/>
            <person name="La Ragione R."/>
            <person name="Hildebrand F."/>
            <person name="Pallen M.J."/>
        </authorList>
    </citation>
    <scope>NUCLEOTIDE SEQUENCE</scope>
    <source>
        <strain evidence="8">CHK183-1962</strain>
    </source>
</reference>
<keyword evidence="4 5" id="KW-0472">Membrane</keyword>
<dbReference type="InterPro" id="IPR027417">
    <property type="entry name" value="P-loop_NTPase"/>
</dbReference>
<keyword evidence="8" id="KW-0547">Nucleotide-binding</keyword>
<feature type="domain" description="ABC transmembrane type-1" evidence="7">
    <location>
        <begin position="89"/>
        <end position="283"/>
    </location>
</feature>
<keyword evidence="3 5" id="KW-1133">Transmembrane helix</keyword>
<dbReference type="SUPFAM" id="SSF90123">
    <property type="entry name" value="ABC transporter transmembrane region"/>
    <property type="match status" value="1"/>
</dbReference>
<evidence type="ECO:0000259" key="6">
    <source>
        <dbReference type="PROSITE" id="PS50893"/>
    </source>
</evidence>
<keyword evidence="8" id="KW-0067">ATP-binding</keyword>
<dbReference type="SUPFAM" id="SSF52540">
    <property type="entry name" value="P-loop containing nucleoside triphosphate hydrolases"/>
    <property type="match status" value="1"/>
</dbReference>
<comment type="caution">
    <text evidence="8">The sequence shown here is derived from an EMBL/GenBank/DDBJ whole genome shotgun (WGS) entry which is preliminary data.</text>
</comment>